<protein>
    <recommendedName>
        <fullName evidence="5">Ninjurin-2</fullName>
    </recommendedName>
</protein>
<keyword evidence="2" id="KW-0812">Transmembrane</keyword>
<keyword evidence="2" id="KW-1133">Transmembrane helix</keyword>
<dbReference type="AlphaFoldDB" id="A0A921ZUY1"/>
<keyword evidence="4" id="KW-1185">Reference proteome</keyword>
<proteinExistence type="predicted"/>
<comment type="caution">
    <text evidence="3">The sequence shown here is derived from an EMBL/GenBank/DDBJ whole genome shotgun (WGS) entry which is preliminary data.</text>
</comment>
<gene>
    <name evidence="3" type="ORF">O3G_MSEX014140</name>
</gene>
<feature type="transmembrane region" description="Helical" evidence="2">
    <location>
        <begin position="164"/>
        <end position="183"/>
    </location>
</feature>
<organism evidence="3 4">
    <name type="scientific">Manduca sexta</name>
    <name type="common">Tobacco hawkmoth</name>
    <name type="synonym">Tobacco hornworm</name>
    <dbReference type="NCBI Taxonomy" id="7130"/>
    <lineage>
        <taxon>Eukaryota</taxon>
        <taxon>Metazoa</taxon>
        <taxon>Ecdysozoa</taxon>
        <taxon>Arthropoda</taxon>
        <taxon>Hexapoda</taxon>
        <taxon>Insecta</taxon>
        <taxon>Pterygota</taxon>
        <taxon>Neoptera</taxon>
        <taxon>Endopterygota</taxon>
        <taxon>Lepidoptera</taxon>
        <taxon>Glossata</taxon>
        <taxon>Ditrysia</taxon>
        <taxon>Bombycoidea</taxon>
        <taxon>Sphingidae</taxon>
        <taxon>Sphinginae</taxon>
        <taxon>Sphingini</taxon>
        <taxon>Manduca</taxon>
    </lineage>
</organism>
<evidence type="ECO:0008006" key="5">
    <source>
        <dbReference type="Google" id="ProtNLM"/>
    </source>
</evidence>
<sequence>MAGEQSSFDIVIEMPEKVSKTRKLHPATGFAPEFMDSKQSARQNAGRQLNSDGKHLSNLPRVHGHNSKVPRPVKANNEKQQPLSDEPEPDKFAGDVEEPDSAADSGADVGLLDDNDGPHGNTNYIPCPYRQIKKQNHFLSDSYVQPKLTTYHRNEVYAQRMADFALFSANVTVGVGIMVNNFYNVNKKDTYKAGIINNMTVAGVFLITILNVFIASFGVASSL</sequence>
<dbReference type="EMBL" id="JH669058">
    <property type="protein sequence ID" value="KAG6463901.1"/>
    <property type="molecule type" value="Genomic_DNA"/>
</dbReference>
<reference evidence="3" key="2">
    <citation type="submission" date="2020-12" db="EMBL/GenBank/DDBJ databases">
        <authorList>
            <person name="Kanost M."/>
        </authorList>
    </citation>
    <scope>NUCLEOTIDE SEQUENCE</scope>
</reference>
<keyword evidence="2" id="KW-0472">Membrane</keyword>
<feature type="transmembrane region" description="Helical" evidence="2">
    <location>
        <begin position="195"/>
        <end position="220"/>
    </location>
</feature>
<name>A0A921ZUY1_MANSE</name>
<evidence type="ECO:0000256" key="1">
    <source>
        <dbReference type="SAM" id="MobiDB-lite"/>
    </source>
</evidence>
<evidence type="ECO:0000256" key="2">
    <source>
        <dbReference type="SAM" id="Phobius"/>
    </source>
</evidence>
<evidence type="ECO:0000313" key="3">
    <source>
        <dbReference type="EMBL" id="KAG6463901.1"/>
    </source>
</evidence>
<dbReference type="Proteomes" id="UP000791440">
    <property type="component" value="Unassembled WGS sequence"/>
</dbReference>
<accession>A0A921ZUY1</accession>
<feature type="compositionally biased region" description="Polar residues" evidence="1">
    <location>
        <begin position="37"/>
        <end position="51"/>
    </location>
</feature>
<reference evidence="3" key="1">
    <citation type="journal article" date="2016" name="Insect Biochem. Mol. Biol.">
        <title>Multifaceted biological insights from a draft genome sequence of the tobacco hornworm moth, Manduca sexta.</title>
        <authorList>
            <person name="Kanost M.R."/>
            <person name="Arrese E.L."/>
            <person name="Cao X."/>
            <person name="Chen Y.R."/>
            <person name="Chellapilla S."/>
            <person name="Goldsmith M.R."/>
            <person name="Grosse-Wilde E."/>
            <person name="Heckel D.G."/>
            <person name="Herndon N."/>
            <person name="Jiang H."/>
            <person name="Papanicolaou A."/>
            <person name="Qu J."/>
            <person name="Soulages J.L."/>
            <person name="Vogel H."/>
            <person name="Walters J."/>
            <person name="Waterhouse R.M."/>
            <person name="Ahn S.J."/>
            <person name="Almeida F.C."/>
            <person name="An C."/>
            <person name="Aqrawi P."/>
            <person name="Bretschneider A."/>
            <person name="Bryant W.B."/>
            <person name="Bucks S."/>
            <person name="Chao H."/>
            <person name="Chevignon G."/>
            <person name="Christen J.M."/>
            <person name="Clarke D.F."/>
            <person name="Dittmer N.T."/>
            <person name="Ferguson L.C.F."/>
            <person name="Garavelou S."/>
            <person name="Gordon K.H.J."/>
            <person name="Gunaratna R.T."/>
            <person name="Han Y."/>
            <person name="Hauser F."/>
            <person name="He Y."/>
            <person name="Heidel-Fischer H."/>
            <person name="Hirsh A."/>
            <person name="Hu Y."/>
            <person name="Jiang H."/>
            <person name="Kalra D."/>
            <person name="Klinner C."/>
            <person name="Konig C."/>
            <person name="Kovar C."/>
            <person name="Kroll A.R."/>
            <person name="Kuwar S.S."/>
            <person name="Lee S.L."/>
            <person name="Lehman R."/>
            <person name="Li K."/>
            <person name="Li Z."/>
            <person name="Liang H."/>
            <person name="Lovelace S."/>
            <person name="Lu Z."/>
            <person name="Mansfield J.H."/>
            <person name="McCulloch K.J."/>
            <person name="Mathew T."/>
            <person name="Morton B."/>
            <person name="Muzny D.M."/>
            <person name="Neunemann D."/>
            <person name="Ongeri F."/>
            <person name="Pauchet Y."/>
            <person name="Pu L.L."/>
            <person name="Pyrousis I."/>
            <person name="Rao X.J."/>
            <person name="Redding A."/>
            <person name="Roesel C."/>
            <person name="Sanchez-Gracia A."/>
            <person name="Schaack S."/>
            <person name="Shukla A."/>
            <person name="Tetreau G."/>
            <person name="Wang Y."/>
            <person name="Xiong G.H."/>
            <person name="Traut W."/>
            <person name="Walsh T.K."/>
            <person name="Worley K.C."/>
            <person name="Wu D."/>
            <person name="Wu W."/>
            <person name="Wu Y.Q."/>
            <person name="Zhang X."/>
            <person name="Zou Z."/>
            <person name="Zucker H."/>
            <person name="Briscoe A.D."/>
            <person name="Burmester T."/>
            <person name="Clem R.J."/>
            <person name="Feyereisen R."/>
            <person name="Grimmelikhuijzen C.J.P."/>
            <person name="Hamodrakas S.J."/>
            <person name="Hansson B.S."/>
            <person name="Huguet E."/>
            <person name="Jermiin L.S."/>
            <person name="Lan Q."/>
            <person name="Lehman H.K."/>
            <person name="Lorenzen M."/>
            <person name="Merzendorfer H."/>
            <person name="Michalopoulos I."/>
            <person name="Morton D.B."/>
            <person name="Muthukrishnan S."/>
            <person name="Oakeshott J.G."/>
            <person name="Palmer W."/>
            <person name="Park Y."/>
            <person name="Passarelli A.L."/>
            <person name="Rozas J."/>
            <person name="Schwartz L.M."/>
            <person name="Smith W."/>
            <person name="Southgate A."/>
            <person name="Vilcinskas A."/>
            <person name="Vogt R."/>
            <person name="Wang P."/>
            <person name="Werren J."/>
            <person name="Yu X.Q."/>
            <person name="Zhou J.J."/>
            <person name="Brown S.J."/>
            <person name="Scherer S.E."/>
            <person name="Richards S."/>
            <person name="Blissard G.W."/>
        </authorList>
    </citation>
    <scope>NUCLEOTIDE SEQUENCE</scope>
</reference>
<feature type="region of interest" description="Disordered" evidence="1">
    <location>
        <begin position="19"/>
        <end position="125"/>
    </location>
</feature>
<evidence type="ECO:0000313" key="4">
    <source>
        <dbReference type="Proteomes" id="UP000791440"/>
    </source>
</evidence>